<keyword evidence="2" id="KW-0378">Hydrolase</keyword>
<evidence type="ECO:0000256" key="1">
    <source>
        <dbReference type="ARBA" id="ARBA00022723"/>
    </source>
</evidence>
<dbReference type="GO" id="GO:0016787">
    <property type="term" value="F:hydrolase activity"/>
    <property type="evidence" value="ECO:0007669"/>
    <property type="project" value="UniProtKB-KW"/>
</dbReference>
<protein>
    <submittedName>
        <fullName evidence="5">Uncharacterized protein</fullName>
    </submittedName>
</protein>
<dbReference type="Pfam" id="PF02126">
    <property type="entry name" value="PTE"/>
    <property type="match status" value="1"/>
</dbReference>
<proteinExistence type="inferred from homology"/>
<dbReference type="PANTHER" id="PTHR10819">
    <property type="entry name" value="PHOSPHOTRIESTERASE-RELATED"/>
    <property type="match status" value="1"/>
</dbReference>
<keyword evidence="1 3" id="KW-0479">Metal-binding</keyword>
<dbReference type="GO" id="GO:0008270">
    <property type="term" value="F:zinc ion binding"/>
    <property type="evidence" value="ECO:0007669"/>
    <property type="project" value="InterPro"/>
</dbReference>
<dbReference type="VEuPathDB" id="VectorBase:AEPI006317"/>
<evidence type="ECO:0000256" key="2">
    <source>
        <dbReference type="ARBA" id="ARBA00022801"/>
    </source>
</evidence>
<reference evidence="5" key="2">
    <citation type="submission" date="2020-05" db="UniProtKB">
        <authorList>
            <consortium name="EnsemblMetazoa"/>
        </authorList>
    </citation>
    <scope>IDENTIFICATION</scope>
    <source>
        <strain evidence="5">Epiroticus2</strain>
    </source>
</reference>
<sequence>MMKVQTVRGPVDPEQLGYTLTHEHFSLNFDKMYSAPPDAVEEYVSKRITLENVGYVRQYPYGSRYNINFEDFDTHQAVAKDVVAYKKFGGGSIVENTSHGLGRNLKLMYDVSREANVHVIAGTGHYIHAMQDEATHAMSVEQMTDLYTKELLFGVEVAGLDEPVRCGFIGEVGSGWPISHFERNAIQATAEVQAAIGCGVSFHPGRDRAAPYEIVRLYLEAGGNASKCVMSHLDRTLFEDEDLLEFAKLGTYLQFDLFGTECSYYQLNPESYMQSDEQRIQKIVRLIGEGYTERILMAHDIHTKHRLTSFGGHGYSHILNNVLMRFSLRGIDIKTVDTMTIANPARWLEMKVGNVLMRFSLRGIDIKTVDTMTIANPARWLEMKV</sequence>
<dbReference type="PANTHER" id="PTHR10819:SF3">
    <property type="entry name" value="PHOSPHOTRIESTERASE-RELATED PROTEIN"/>
    <property type="match status" value="1"/>
</dbReference>
<comment type="cofactor">
    <cofactor evidence="3">
        <name>a divalent metal cation</name>
        <dbReference type="ChEBI" id="CHEBI:60240"/>
    </cofactor>
    <text evidence="3">Binds 2 divalent metal cations per subunit.</text>
</comment>
<evidence type="ECO:0000256" key="3">
    <source>
        <dbReference type="PIRSR" id="PIRSR601559-52"/>
    </source>
</evidence>
<organism evidence="5 6">
    <name type="scientific">Anopheles epiroticus</name>
    <dbReference type="NCBI Taxonomy" id="199890"/>
    <lineage>
        <taxon>Eukaryota</taxon>
        <taxon>Metazoa</taxon>
        <taxon>Ecdysozoa</taxon>
        <taxon>Arthropoda</taxon>
        <taxon>Hexapoda</taxon>
        <taxon>Insecta</taxon>
        <taxon>Pterygota</taxon>
        <taxon>Neoptera</taxon>
        <taxon>Endopterygota</taxon>
        <taxon>Diptera</taxon>
        <taxon>Nematocera</taxon>
        <taxon>Culicoidea</taxon>
        <taxon>Culicidae</taxon>
        <taxon>Anophelinae</taxon>
        <taxon>Anopheles</taxon>
    </lineage>
</organism>
<dbReference type="PROSITE" id="PS51347">
    <property type="entry name" value="PHOSPHOTRIESTERASE_2"/>
    <property type="match status" value="1"/>
</dbReference>
<comment type="similarity">
    <text evidence="4">Belongs to the metallo-dependent hydrolases superfamily. Phosphotriesterase family.</text>
</comment>
<feature type="binding site" evidence="3">
    <location>
        <position position="171"/>
    </location>
    <ligand>
        <name>a divalent metal cation</name>
        <dbReference type="ChEBI" id="CHEBI:60240"/>
        <label>1</label>
    </ligand>
</feature>
<dbReference type="STRING" id="199890.A0A182PHA8"/>
<reference evidence="6" key="1">
    <citation type="submission" date="2013-03" db="EMBL/GenBank/DDBJ databases">
        <title>The Genome Sequence of Anopheles epiroticus epiroticus2.</title>
        <authorList>
            <consortium name="The Broad Institute Genomics Platform"/>
            <person name="Neafsey D.E."/>
            <person name="Howell P."/>
            <person name="Walker B."/>
            <person name="Young S.K."/>
            <person name="Zeng Q."/>
            <person name="Gargeya S."/>
            <person name="Fitzgerald M."/>
            <person name="Haas B."/>
            <person name="Abouelleil A."/>
            <person name="Allen A.W."/>
            <person name="Alvarado L."/>
            <person name="Arachchi H.M."/>
            <person name="Berlin A.M."/>
            <person name="Chapman S.B."/>
            <person name="Gainer-Dewar J."/>
            <person name="Goldberg J."/>
            <person name="Griggs A."/>
            <person name="Gujja S."/>
            <person name="Hansen M."/>
            <person name="Howarth C."/>
            <person name="Imamovic A."/>
            <person name="Ireland A."/>
            <person name="Larimer J."/>
            <person name="McCowan C."/>
            <person name="Murphy C."/>
            <person name="Pearson M."/>
            <person name="Poon T.W."/>
            <person name="Priest M."/>
            <person name="Roberts A."/>
            <person name="Saif S."/>
            <person name="Shea T."/>
            <person name="Sisk P."/>
            <person name="Sykes S."/>
            <person name="Wortman J."/>
            <person name="Nusbaum C."/>
            <person name="Birren B."/>
        </authorList>
    </citation>
    <scope>NUCLEOTIDE SEQUENCE [LARGE SCALE GENOMIC DNA]</scope>
    <source>
        <strain evidence="6">Epiroticus2</strain>
    </source>
</reference>
<dbReference type="SUPFAM" id="SSF51556">
    <property type="entry name" value="Metallo-dependent hydrolases"/>
    <property type="match status" value="1"/>
</dbReference>
<evidence type="ECO:0000313" key="5">
    <source>
        <dbReference type="EnsemblMetazoa" id="AEPI006317-PA"/>
    </source>
</evidence>
<dbReference type="InterPro" id="IPR032466">
    <property type="entry name" value="Metal_Hydrolase"/>
</dbReference>
<evidence type="ECO:0000313" key="6">
    <source>
        <dbReference type="Proteomes" id="UP000075885"/>
    </source>
</evidence>
<dbReference type="Gene3D" id="3.20.20.140">
    <property type="entry name" value="Metal-dependent hydrolases"/>
    <property type="match status" value="1"/>
</dbReference>
<keyword evidence="6" id="KW-1185">Reference proteome</keyword>
<accession>A0A182PHA8</accession>
<dbReference type="InterPro" id="IPR001559">
    <property type="entry name" value="Phosphotriesterase"/>
</dbReference>
<dbReference type="Proteomes" id="UP000075885">
    <property type="component" value="Unassembled WGS sequence"/>
</dbReference>
<feature type="binding site" evidence="3">
    <location>
        <position position="203"/>
    </location>
    <ligand>
        <name>a divalent metal cation</name>
        <dbReference type="ChEBI" id="CHEBI:60240"/>
        <label>2</label>
    </ligand>
</feature>
<feature type="binding site" evidence="3">
    <location>
        <position position="22"/>
    </location>
    <ligand>
        <name>a divalent metal cation</name>
        <dbReference type="ChEBI" id="CHEBI:60240"/>
        <label>1</label>
    </ligand>
</feature>
<feature type="binding site" evidence="3">
    <location>
        <position position="300"/>
    </location>
    <ligand>
        <name>a divalent metal cation</name>
        <dbReference type="ChEBI" id="CHEBI:60240"/>
        <label>1</label>
    </ligand>
</feature>
<evidence type="ECO:0000256" key="4">
    <source>
        <dbReference type="PROSITE-ProRule" id="PRU00679"/>
    </source>
</evidence>
<feature type="binding site" evidence="3">
    <location>
        <position position="24"/>
    </location>
    <ligand>
        <name>a divalent metal cation</name>
        <dbReference type="ChEBI" id="CHEBI:60240"/>
        <label>1</label>
    </ligand>
</feature>
<feature type="binding site" evidence="3">
    <location>
        <position position="232"/>
    </location>
    <ligand>
        <name>a divalent metal cation</name>
        <dbReference type="ChEBI" id="CHEBI:60240"/>
        <label>2</label>
    </ligand>
</feature>
<dbReference type="EnsemblMetazoa" id="AEPI006317-RA">
    <property type="protein sequence ID" value="AEPI006317-PA"/>
    <property type="gene ID" value="AEPI006317"/>
</dbReference>
<name>A0A182PHA8_9DIPT</name>
<dbReference type="AlphaFoldDB" id="A0A182PHA8"/>
<feature type="binding site" evidence="3">
    <location>
        <position position="171"/>
    </location>
    <ligand>
        <name>a divalent metal cation</name>
        <dbReference type="ChEBI" id="CHEBI:60240"/>
        <label>2</label>
    </ligand>
</feature>
<comment type="caution">
    <text evidence="4">Lacks conserved residue(s) required for the propagation of feature annotation.</text>
</comment>